<evidence type="ECO:0000256" key="1">
    <source>
        <dbReference type="ARBA" id="ARBA00022679"/>
    </source>
</evidence>
<reference evidence="4 5" key="1">
    <citation type="submission" date="2017-04" db="EMBL/GenBank/DDBJ databases">
        <title>The genome sequence of Weissella cibaria isolated from wild Drosophila.</title>
        <authorList>
            <person name="Ricks N.J."/>
            <person name="Carroll C."/>
            <person name="Walters A."/>
            <person name="Newell P.D."/>
            <person name="Chaston J.M."/>
        </authorList>
    </citation>
    <scope>NUCLEOTIDE SEQUENCE [LARGE SCALE GENOMIC DNA]</scope>
    <source>
        <strain evidence="4 5">DmW_103</strain>
    </source>
</reference>
<evidence type="ECO:0000259" key="2">
    <source>
        <dbReference type="Pfam" id="PF00534"/>
    </source>
</evidence>
<proteinExistence type="predicted"/>
<dbReference type="AlphaFoldDB" id="A0A1X4JPA3"/>
<keyword evidence="1" id="KW-0808">Transferase</keyword>
<dbReference type="GO" id="GO:0016757">
    <property type="term" value="F:glycosyltransferase activity"/>
    <property type="evidence" value="ECO:0007669"/>
    <property type="project" value="InterPro"/>
</dbReference>
<dbReference type="Proteomes" id="UP000193588">
    <property type="component" value="Unassembled WGS sequence"/>
</dbReference>
<dbReference type="Pfam" id="PF00534">
    <property type="entry name" value="Glycos_transf_1"/>
    <property type="match status" value="1"/>
</dbReference>
<dbReference type="EMBL" id="NDXJ01000002">
    <property type="protein sequence ID" value="OSP90503.1"/>
    <property type="molecule type" value="Genomic_DNA"/>
</dbReference>
<protein>
    <submittedName>
        <fullName evidence="4">Uncharacterized protein</fullName>
    </submittedName>
</protein>
<evidence type="ECO:0000259" key="3">
    <source>
        <dbReference type="Pfam" id="PF13439"/>
    </source>
</evidence>
<dbReference type="SUPFAM" id="SSF53756">
    <property type="entry name" value="UDP-Glycosyltransferase/glycogen phosphorylase"/>
    <property type="match status" value="1"/>
</dbReference>
<name>A0A1X4JPA3_9LACO</name>
<evidence type="ECO:0000313" key="4">
    <source>
        <dbReference type="EMBL" id="OSP90503.1"/>
    </source>
</evidence>
<dbReference type="PANTHER" id="PTHR46401">
    <property type="entry name" value="GLYCOSYLTRANSFERASE WBBK-RELATED"/>
    <property type="match status" value="1"/>
</dbReference>
<sequence length="394" mass="44215">MKDTRNVLIVASTASMIKQFNLRNITLLKRLGYRVFVATNFAEPGTITAEMAQKLMTDLENHDVVTIQVDFGRASGTVKSNMICIAKLRKLFSDIAFDFVHVHSALASVLTRVAAVGKKQHIIYTIHGMQFFKGGSIKRWVAYFPVEWMLSGLTKLIITINQEDTGLVKKWFINSKTIEVPGVGIDYDRFSTSLKNKAQVLKKYGLSKDDVVFISVGELSDRKNHLPVISAINKLNNKHLKYFIVGIGPLKNEIQNYISENGLTDQVKLLGYRESDELNELLTISDFGVFPSKLEGLMTAGLEVMAAGIPLLYSDVRGISDYSEHLATGYNLNDVNESRLQKALEWAIETKDTPLYDGLSRNCKNVAKKYDKTLIDEKMLNIYENISGKAMVKE</sequence>
<feature type="domain" description="Glycosyl transferase family 1" evidence="2">
    <location>
        <begin position="201"/>
        <end position="355"/>
    </location>
</feature>
<evidence type="ECO:0000313" key="5">
    <source>
        <dbReference type="Proteomes" id="UP000193588"/>
    </source>
</evidence>
<dbReference type="RefSeq" id="WP_085637346.1">
    <property type="nucleotide sequence ID" value="NZ_JAQDYD010000005.1"/>
</dbReference>
<dbReference type="InterPro" id="IPR001296">
    <property type="entry name" value="Glyco_trans_1"/>
</dbReference>
<dbReference type="Gene3D" id="3.40.50.2000">
    <property type="entry name" value="Glycogen Phosphorylase B"/>
    <property type="match status" value="2"/>
</dbReference>
<dbReference type="PANTHER" id="PTHR46401:SF2">
    <property type="entry name" value="GLYCOSYLTRANSFERASE WBBK-RELATED"/>
    <property type="match status" value="1"/>
</dbReference>
<dbReference type="InterPro" id="IPR028098">
    <property type="entry name" value="Glyco_trans_4-like_N"/>
</dbReference>
<accession>A0A1X4JPA3</accession>
<organism evidence="4 5">
    <name type="scientific">Weissella cibaria</name>
    <dbReference type="NCBI Taxonomy" id="137591"/>
    <lineage>
        <taxon>Bacteria</taxon>
        <taxon>Bacillati</taxon>
        <taxon>Bacillota</taxon>
        <taxon>Bacilli</taxon>
        <taxon>Lactobacillales</taxon>
        <taxon>Lactobacillaceae</taxon>
        <taxon>Weissella</taxon>
    </lineage>
</organism>
<dbReference type="Pfam" id="PF13439">
    <property type="entry name" value="Glyco_transf_4"/>
    <property type="match status" value="1"/>
</dbReference>
<feature type="domain" description="Glycosyltransferase subfamily 4-like N-terminal" evidence="3">
    <location>
        <begin position="28"/>
        <end position="189"/>
    </location>
</feature>
<dbReference type="GO" id="GO:0009103">
    <property type="term" value="P:lipopolysaccharide biosynthetic process"/>
    <property type="evidence" value="ECO:0007669"/>
    <property type="project" value="TreeGrafter"/>
</dbReference>
<gene>
    <name evidence="4" type="ORF">B9D04_01755</name>
</gene>
<comment type="caution">
    <text evidence="4">The sequence shown here is derived from an EMBL/GenBank/DDBJ whole genome shotgun (WGS) entry which is preliminary data.</text>
</comment>